<dbReference type="Gramene" id="KQJ96800">
    <property type="protein sequence ID" value="KQJ96800"/>
    <property type="gene ID" value="BRADI_3g27215v3"/>
</dbReference>
<gene>
    <name evidence="6" type="primary">LOC100844895</name>
    <name evidence="5" type="ORF">BRADI_3g27215v3</name>
</gene>
<reference evidence="5 6" key="1">
    <citation type="journal article" date="2010" name="Nature">
        <title>Genome sequencing and analysis of the model grass Brachypodium distachyon.</title>
        <authorList>
            <consortium name="International Brachypodium Initiative"/>
        </authorList>
    </citation>
    <scope>NUCLEOTIDE SEQUENCE [LARGE SCALE GENOMIC DNA]</scope>
    <source>
        <strain evidence="5">Bd21</strain>
        <strain evidence="6">cv. Bd21</strain>
    </source>
</reference>
<evidence type="ECO:0000259" key="4">
    <source>
        <dbReference type="PROSITE" id="PS51138"/>
    </source>
</evidence>
<evidence type="ECO:0000313" key="7">
    <source>
        <dbReference type="Proteomes" id="UP000008810"/>
    </source>
</evidence>
<dbReference type="PANTHER" id="PTHR33432:SF22">
    <property type="entry name" value="OS10G0436850 PROTEIN"/>
    <property type="match status" value="1"/>
</dbReference>
<evidence type="ECO:0000256" key="1">
    <source>
        <dbReference type="ARBA" id="ARBA00004123"/>
    </source>
</evidence>
<dbReference type="Gene3D" id="1.10.1240.40">
    <property type="entry name" value="ENT domain"/>
    <property type="match status" value="2"/>
</dbReference>
<feature type="compositionally biased region" description="Basic and acidic residues" evidence="3">
    <location>
        <begin position="12"/>
        <end position="21"/>
    </location>
</feature>
<dbReference type="EnsemblPlants" id="KQJ96800">
    <property type="protein sequence ID" value="KQJ96800"/>
    <property type="gene ID" value="BRADI_3g27215v3"/>
</dbReference>
<dbReference type="GeneID" id="100844895"/>
<keyword evidence="7" id="KW-1185">Reference proteome</keyword>
<dbReference type="FunFam" id="1.10.1240.40:FF:000005">
    <property type="entry name" value="ENT domain containing protein, expressed"/>
    <property type="match status" value="1"/>
</dbReference>
<dbReference type="InterPro" id="IPR005491">
    <property type="entry name" value="ENT_dom"/>
</dbReference>
<reference evidence="5" key="2">
    <citation type="submission" date="2017-06" db="EMBL/GenBank/DDBJ databases">
        <title>WGS assembly of Brachypodium distachyon.</title>
        <authorList>
            <consortium name="The International Brachypodium Initiative"/>
            <person name="Lucas S."/>
            <person name="Harmon-Smith M."/>
            <person name="Lail K."/>
            <person name="Tice H."/>
            <person name="Grimwood J."/>
            <person name="Bruce D."/>
            <person name="Barry K."/>
            <person name="Shu S."/>
            <person name="Lindquist E."/>
            <person name="Wang M."/>
            <person name="Pitluck S."/>
            <person name="Vogel J.P."/>
            <person name="Garvin D.F."/>
            <person name="Mockler T.C."/>
            <person name="Schmutz J."/>
            <person name="Rokhsar D."/>
            <person name="Bevan M.W."/>
        </authorList>
    </citation>
    <scope>NUCLEOTIDE SEQUENCE</scope>
    <source>
        <strain evidence="5">Bd21</strain>
    </source>
</reference>
<name>A0A0Q3JEP9_BRADI</name>
<dbReference type="PROSITE" id="PS51138">
    <property type="entry name" value="ENT"/>
    <property type="match status" value="2"/>
</dbReference>
<dbReference type="RefSeq" id="XP_010236592.2">
    <property type="nucleotide sequence ID" value="XM_010238290.3"/>
</dbReference>
<dbReference type="SMART" id="SM01191">
    <property type="entry name" value="ENT"/>
    <property type="match status" value="2"/>
</dbReference>
<reference evidence="6" key="3">
    <citation type="submission" date="2018-08" db="UniProtKB">
        <authorList>
            <consortium name="EnsemblPlants"/>
        </authorList>
    </citation>
    <scope>IDENTIFICATION</scope>
    <source>
        <strain evidence="6">cv. Bd21</strain>
    </source>
</reference>
<organism evidence="5">
    <name type="scientific">Brachypodium distachyon</name>
    <name type="common">Purple false brome</name>
    <name type="synonym">Trachynia distachya</name>
    <dbReference type="NCBI Taxonomy" id="15368"/>
    <lineage>
        <taxon>Eukaryota</taxon>
        <taxon>Viridiplantae</taxon>
        <taxon>Streptophyta</taxon>
        <taxon>Embryophyta</taxon>
        <taxon>Tracheophyta</taxon>
        <taxon>Spermatophyta</taxon>
        <taxon>Magnoliopsida</taxon>
        <taxon>Liliopsida</taxon>
        <taxon>Poales</taxon>
        <taxon>Poaceae</taxon>
        <taxon>BOP clade</taxon>
        <taxon>Pooideae</taxon>
        <taxon>Stipodae</taxon>
        <taxon>Brachypodieae</taxon>
        <taxon>Brachypodium</taxon>
    </lineage>
</organism>
<protein>
    <recommendedName>
        <fullName evidence="4">ENT domain-containing protein</fullName>
    </recommendedName>
</protein>
<feature type="region of interest" description="Disordered" evidence="3">
    <location>
        <begin position="1"/>
        <end position="26"/>
    </location>
</feature>
<accession>A0A0Q3JEP9</accession>
<dbReference type="GO" id="GO:0005634">
    <property type="term" value="C:nucleus"/>
    <property type="evidence" value="ECO:0007669"/>
    <property type="project" value="UniProtKB-SubCell"/>
</dbReference>
<evidence type="ECO:0000313" key="5">
    <source>
        <dbReference type="EMBL" id="KQJ96800.1"/>
    </source>
</evidence>
<proteinExistence type="predicted"/>
<dbReference type="OrthoDB" id="1737049at2759"/>
<feature type="domain" description="ENT" evidence="4">
    <location>
        <begin position="32"/>
        <end position="121"/>
    </location>
</feature>
<dbReference type="PANTHER" id="PTHR33432">
    <property type="entry name" value="PROTEIN EMSY-LIKE 4"/>
    <property type="match status" value="1"/>
</dbReference>
<dbReference type="STRING" id="15368.A0A0Q3JEP9"/>
<dbReference type="Proteomes" id="UP000008810">
    <property type="component" value="Chromosome 3"/>
</dbReference>
<dbReference type="AlphaFoldDB" id="A0A0Q3JEP9"/>
<comment type="subcellular location">
    <subcellularLocation>
        <location evidence="1">Nucleus</location>
    </subcellularLocation>
</comment>
<dbReference type="SUPFAM" id="SSF158639">
    <property type="entry name" value="ENT-like"/>
    <property type="match status" value="2"/>
</dbReference>
<dbReference type="GO" id="GO:0050832">
    <property type="term" value="P:defense response to fungus"/>
    <property type="evidence" value="ECO:0007669"/>
    <property type="project" value="InterPro"/>
</dbReference>
<dbReference type="Pfam" id="PF03735">
    <property type="entry name" value="ENT"/>
    <property type="match status" value="2"/>
</dbReference>
<sequence>MWGQVYSPRKRAGQECRHEPRGGVGASDAGDTAFRIHCLSRSAYAAVLRAFCAQSYLFPVAKQECLAELRNGLKLSGSEHQECIVKASTNSHIKSLRYALYKGKNGNAEAMKGSLGLACVIPDAGDAAFQIHCLERSAFASVLRAFCAQSDLLSWAKLINKLRNELRLSDTEQREVIARVSSDDYIKSLRKYSLANYSGLTKKTLAFDVRVVVPDKIDKTGQSFTSSAQQLPMPANTTSLARNIGILGTSPTAKNGPCFGLHAVVPAKKLKSGNGSALTYFKCPPCAEQSPVAVSSMLSESSIDDPLEHKKSLCDIKAGCAVYPMFEEKQRQSNAGQVPLCVHPDMQASRKMGAEVSPMSRFKSLSFIIYGAENANDGSDIVKIHLTSSLLKKVETQLMRGKPNPAMFNTAKSILKDQERHLLDALVELSEVSSAAACPGQHDEETPPLLKSVSSSSYEEAPATASTCTAITGPRGAEAARGEAFETKGAQGRELEPAAKRAWRPTVKLLESEWVKCLPRKGKKRMHASPPPAPGQCTALLAGCV</sequence>
<feature type="domain" description="ENT" evidence="4">
    <location>
        <begin position="127"/>
        <end position="213"/>
    </location>
</feature>
<evidence type="ECO:0000256" key="2">
    <source>
        <dbReference type="ARBA" id="ARBA00023242"/>
    </source>
</evidence>
<dbReference type="EMBL" id="CM000882">
    <property type="protein sequence ID" value="KQJ96800.1"/>
    <property type="molecule type" value="Genomic_DNA"/>
</dbReference>
<dbReference type="InterPro" id="IPR033485">
    <property type="entry name" value="EMSY-LIKE_plant"/>
</dbReference>
<keyword evidence="2" id="KW-0539">Nucleus</keyword>
<evidence type="ECO:0000256" key="3">
    <source>
        <dbReference type="SAM" id="MobiDB-lite"/>
    </source>
</evidence>
<dbReference type="InterPro" id="IPR036142">
    <property type="entry name" value="ENT_dom-like_sf"/>
</dbReference>
<dbReference type="KEGG" id="bdi:100844895"/>
<evidence type="ECO:0000313" key="6">
    <source>
        <dbReference type="EnsemblPlants" id="KQJ96800"/>
    </source>
</evidence>